<dbReference type="InterPro" id="IPR008927">
    <property type="entry name" value="6-PGluconate_DH-like_C_sf"/>
</dbReference>
<evidence type="ECO:0000313" key="5">
    <source>
        <dbReference type="Proteomes" id="UP001310386"/>
    </source>
</evidence>
<dbReference type="Proteomes" id="UP001310386">
    <property type="component" value="Unassembled WGS sequence"/>
</dbReference>
<dbReference type="RefSeq" id="WP_371752457.1">
    <property type="nucleotide sequence ID" value="NZ_JAYJLD010000001.1"/>
</dbReference>
<name>A0ABU5ZEL4_9BACL</name>
<feature type="domain" description="3-hydroxyisobutyrate dehydrogenase-like NAD-binding" evidence="3">
    <location>
        <begin position="31"/>
        <end position="152"/>
    </location>
</feature>
<sequence>MASGERAVFEKIKPVLEVIGRNIFYVGGQIGQGKVVKVANNLLSAAAMAITSEAVILGQKAEIDPAVLISVFNASSGRNTATTDKFPKAVLNRSFDYGFSSGLMYKDVKLCIELAEELQLPMWLGTSVMQFWKYIVTQGGGNRDFTTIVQYLERMSGIPNELSGE</sequence>
<protein>
    <submittedName>
        <fullName evidence="4">NAD-binding protein</fullName>
    </submittedName>
</protein>
<organism evidence="4 5">
    <name type="scientific">Ferviditalea candida</name>
    <dbReference type="NCBI Taxonomy" id="3108399"/>
    <lineage>
        <taxon>Bacteria</taxon>
        <taxon>Bacillati</taxon>
        <taxon>Bacillota</taxon>
        <taxon>Bacilli</taxon>
        <taxon>Bacillales</taxon>
        <taxon>Paenibacillaceae</taxon>
        <taxon>Ferviditalea</taxon>
    </lineage>
</organism>
<gene>
    <name evidence="4" type="ORF">VF724_00420</name>
</gene>
<evidence type="ECO:0000256" key="1">
    <source>
        <dbReference type="ARBA" id="ARBA00023002"/>
    </source>
</evidence>
<comment type="caution">
    <text evidence="4">The sequence shown here is derived from an EMBL/GenBank/DDBJ whole genome shotgun (WGS) entry which is preliminary data.</text>
</comment>
<dbReference type="InterPro" id="IPR029154">
    <property type="entry name" value="HIBADH-like_NADP-bd"/>
</dbReference>
<dbReference type="EMBL" id="JAYJLD010000001">
    <property type="protein sequence ID" value="MEB3100126.1"/>
    <property type="molecule type" value="Genomic_DNA"/>
</dbReference>
<dbReference type="Gene3D" id="1.10.1040.10">
    <property type="entry name" value="N-(1-d-carboxylethyl)-l-norvaline Dehydrogenase, domain 2"/>
    <property type="match status" value="1"/>
</dbReference>
<dbReference type="PANTHER" id="PTHR22981:SF7">
    <property type="entry name" value="3-HYDROXYISOBUTYRATE DEHYDROGENASE, MITOCHONDRIAL"/>
    <property type="match status" value="1"/>
</dbReference>
<evidence type="ECO:0000313" key="4">
    <source>
        <dbReference type="EMBL" id="MEB3100126.1"/>
    </source>
</evidence>
<dbReference type="InterPro" id="IPR013328">
    <property type="entry name" value="6PGD_dom2"/>
</dbReference>
<dbReference type="SUPFAM" id="SSF48179">
    <property type="entry name" value="6-phosphogluconate dehydrogenase C-terminal domain-like"/>
    <property type="match status" value="1"/>
</dbReference>
<dbReference type="Pfam" id="PF14833">
    <property type="entry name" value="NAD_binding_11"/>
    <property type="match status" value="1"/>
</dbReference>
<keyword evidence="5" id="KW-1185">Reference proteome</keyword>
<accession>A0ABU5ZEL4</accession>
<evidence type="ECO:0000259" key="3">
    <source>
        <dbReference type="Pfam" id="PF14833"/>
    </source>
</evidence>
<dbReference type="PANTHER" id="PTHR22981">
    <property type="entry name" value="3-HYDROXYISOBUTYRATE DEHYDROGENASE-RELATED"/>
    <property type="match status" value="1"/>
</dbReference>
<reference evidence="4" key="1">
    <citation type="submission" date="2023-12" db="EMBL/GenBank/DDBJ databases">
        <title>Fervidustalea candida gen. nov., sp. nov., a novel member of the family Paenibacillaceae isolated from a geothermal area.</title>
        <authorList>
            <person name="Li W.-J."/>
            <person name="Jiao J.-Y."/>
            <person name="Chen Y."/>
        </authorList>
    </citation>
    <scope>NUCLEOTIDE SEQUENCE</scope>
    <source>
        <strain evidence="4">SYSU GA230002</strain>
    </source>
</reference>
<keyword evidence="1" id="KW-0560">Oxidoreductase</keyword>
<keyword evidence="2" id="KW-0520">NAD</keyword>
<proteinExistence type="predicted"/>
<evidence type="ECO:0000256" key="2">
    <source>
        <dbReference type="ARBA" id="ARBA00023027"/>
    </source>
</evidence>